<name>Q6SEW3_9BACT</name>
<dbReference type="AlphaFoldDB" id="Q6SEW3"/>
<dbReference type="Pfam" id="PF00535">
    <property type="entry name" value="Glycos_transf_2"/>
    <property type="match status" value="1"/>
</dbReference>
<dbReference type="CDD" id="cd00761">
    <property type="entry name" value="Glyco_tranf_GTA_type"/>
    <property type="match status" value="1"/>
</dbReference>
<evidence type="ECO:0000259" key="1">
    <source>
        <dbReference type="Pfam" id="PF00535"/>
    </source>
</evidence>
<accession>Q6SEW3</accession>
<dbReference type="Gene3D" id="3.90.550.10">
    <property type="entry name" value="Spore Coat Polysaccharide Biosynthesis Protein SpsA, Chain A"/>
    <property type="match status" value="1"/>
</dbReference>
<organism evidence="2">
    <name type="scientific">uncultured marine bacterium 582</name>
    <dbReference type="NCBI Taxonomy" id="257402"/>
    <lineage>
        <taxon>Bacteria</taxon>
        <taxon>environmental samples</taxon>
    </lineage>
</organism>
<reference evidence="2" key="2">
    <citation type="submission" date="2003-12" db="EMBL/GenBank/DDBJ databases">
        <title>Monterey Bay Coastal Ocean Microbial Observatory environmental clone sequencing.</title>
        <authorList>
            <person name="DeLong E.F."/>
        </authorList>
    </citation>
    <scope>NUCLEOTIDE SEQUENCE</scope>
</reference>
<reference evidence="2" key="1">
    <citation type="submission" date="2003-11" db="EMBL/GenBank/DDBJ databases">
        <authorList>
            <person name="Heidelberg J.F."/>
            <person name="Eisen J.A."/>
            <person name="Nelson W.C."/>
            <person name="DeLong E.F."/>
        </authorList>
    </citation>
    <scope>NUCLEOTIDE SEQUENCE</scope>
</reference>
<dbReference type="CAZy" id="GT2">
    <property type="family name" value="Glycosyltransferase Family 2"/>
</dbReference>
<keyword evidence="2" id="KW-0808">Transferase</keyword>
<dbReference type="InterPro" id="IPR050834">
    <property type="entry name" value="Glycosyltransf_2"/>
</dbReference>
<dbReference type="PANTHER" id="PTHR43685">
    <property type="entry name" value="GLYCOSYLTRANSFERASE"/>
    <property type="match status" value="1"/>
</dbReference>
<feature type="domain" description="Glycosyltransferase 2-like" evidence="1">
    <location>
        <begin position="8"/>
        <end position="173"/>
    </location>
</feature>
<evidence type="ECO:0000313" key="2">
    <source>
        <dbReference type="EMBL" id="AAR38459.1"/>
    </source>
</evidence>
<dbReference type="InterPro" id="IPR029044">
    <property type="entry name" value="Nucleotide-diphossugar_trans"/>
</dbReference>
<proteinExistence type="predicted"/>
<protein>
    <submittedName>
        <fullName evidence="2">Glycosyl transferase, group 2 family protein</fullName>
    </submittedName>
</protein>
<sequence>MAIQSSFSIIIPTFNREIFLLDAVRSAVNARPENAEIIVVNDGNELLESTRNILDSLNVSTLKTEGGVGASDARNHGAKHATGQWLLFLDDDDLIQLDYWKSLSEFLLHGNKTHQRSYGFCSTVALSDREEMHRIANNEVESISYIYNSKGSLQSKMGGLGQGFWLSKSIYEEVGGLDAQLRVNEDTDLCLKLIQSDAQCYVSRCKGAIVYKGPRNNAISKSVTKTYGAAERASYFERIINKHKKLLNTNEAANKWLWRRYLKMAARAKDSKAVSALASNEFFTLKTKIILGIFWLGIFLLRL</sequence>
<dbReference type="InterPro" id="IPR001173">
    <property type="entry name" value="Glyco_trans_2-like"/>
</dbReference>
<dbReference type="EMBL" id="AY458649">
    <property type="protein sequence ID" value="AAR38459.1"/>
    <property type="molecule type" value="Genomic_DNA"/>
</dbReference>
<dbReference type="GO" id="GO:0016740">
    <property type="term" value="F:transferase activity"/>
    <property type="evidence" value="ECO:0007669"/>
    <property type="project" value="UniProtKB-KW"/>
</dbReference>
<gene>
    <name evidence="2" type="ORF">MBMO_EBAC080-L028H02.126</name>
</gene>
<dbReference type="PANTHER" id="PTHR43685:SF2">
    <property type="entry name" value="GLYCOSYLTRANSFERASE 2-LIKE DOMAIN-CONTAINING PROTEIN"/>
    <property type="match status" value="1"/>
</dbReference>
<dbReference type="SUPFAM" id="SSF53448">
    <property type="entry name" value="Nucleotide-diphospho-sugar transferases"/>
    <property type="match status" value="1"/>
</dbReference>